<dbReference type="Gene3D" id="2.60.40.10">
    <property type="entry name" value="Immunoglobulins"/>
    <property type="match status" value="1"/>
</dbReference>
<dbReference type="SUPFAM" id="SSF49265">
    <property type="entry name" value="Fibronectin type III"/>
    <property type="match status" value="1"/>
</dbReference>
<feature type="domain" description="CBM3" evidence="1">
    <location>
        <begin position="88"/>
        <end position="193"/>
    </location>
</feature>
<organism evidence="2 3">
    <name type="scientific">Phytophthora cactorum</name>
    <dbReference type="NCBI Taxonomy" id="29920"/>
    <lineage>
        <taxon>Eukaryota</taxon>
        <taxon>Sar</taxon>
        <taxon>Stramenopiles</taxon>
        <taxon>Oomycota</taxon>
        <taxon>Peronosporomycetes</taxon>
        <taxon>Peronosporales</taxon>
        <taxon>Peronosporaceae</taxon>
        <taxon>Phytophthora</taxon>
    </lineage>
</organism>
<dbReference type="AlphaFoldDB" id="A0A8T0ZHL6"/>
<gene>
    <name evidence="2" type="ORF">PC115_g25665</name>
</gene>
<dbReference type="InterPro" id="IPR013783">
    <property type="entry name" value="Ig-like_fold"/>
</dbReference>
<dbReference type="InterPro" id="IPR001956">
    <property type="entry name" value="CBM3"/>
</dbReference>
<dbReference type="Gene3D" id="2.60.40.710">
    <property type="entry name" value="Endoglucanase-like"/>
    <property type="match status" value="1"/>
</dbReference>
<sequence>MLTLNGTAGNAQAVLTWTAATGAETYKVQRSVVGGAYADVATGLEVLNYTDASVVNGTAYSYRIAAVNASGQTLSNIVTLTPNVAQATTGTLEGQYRNGDSGASGNAVTPQFNLKNTGTQPIDLSTVKLRYYFTKDGTGDLTFWCDYAQIGSTNIEGKFVTLTPAKGTADTVLEISFKSGAGSLAAGAETGVI</sequence>
<name>A0A8T0ZHL6_9STRA</name>
<evidence type="ECO:0000259" key="1">
    <source>
        <dbReference type="PROSITE" id="PS51172"/>
    </source>
</evidence>
<dbReference type="Proteomes" id="UP000774804">
    <property type="component" value="Unassembled WGS sequence"/>
</dbReference>
<accession>A0A8T0ZHL6</accession>
<dbReference type="EMBL" id="RCMI01005422">
    <property type="protein sequence ID" value="KAG2861867.1"/>
    <property type="molecule type" value="Genomic_DNA"/>
</dbReference>
<dbReference type="InterPro" id="IPR008965">
    <property type="entry name" value="CBM2/CBM3_carb-bd_dom_sf"/>
</dbReference>
<dbReference type="InterPro" id="IPR036966">
    <property type="entry name" value="CBM3_sf"/>
</dbReference>
<proteinExistence type="predicted"/>
<dbReference type="GO" id="GO:0030248">
    <property type="term" value="F:cellulose binding"/>
    <property type="evidence" value="ECO:0007669"/>
    <property type="project" value="InterPro"/>
</dbReference>
<evidence type="ECO:0000313" key="3">
    <source>
        <dbReference type="Proteomes" id="UP000774804"/>
    </source>
</evidence>
<reference evidence="2" key="1">
    <citation type="submission" date="2018-10" db="EMBL/GenBank/DDBJ databases">
        <title>Effector identification in a new, highly contiguous assembly of the strawberry crown rot pathogen Phytophthora cactorum.</title>
        <authorList>
            <person name="Armitage A.D."/>
            <person name="Nellist C.F."/>
            <person name="Bates H."/>
            <person name="Vickerstaff R.J."/>
            <person name="Harrison R.J."/>
        </authorList>
    </citation>
    <scope>NUCLEOTIDE SEQUENCE</scope>
    <source>
        <strain evidence="2">4032</strain>
    </source>
</reference>
<protein>
    <recommendedName>
        <fullName evidence="1">CBM3 domain-containing protein</fullName>
    </recommendedName>
</protein>
<comment type="caution">
    <text evidence="2">The sequence shown here is derived from an EMBL/GenBank/DDBJ whole genome shotgun (WGS) entry which is preliminary data.</text>
</comment>
<dbReference type="Pfam" id="PF00942">
    <property type="entry name" value="CBM_3"/>
    <property type="match status" value="1"/>
</dbReference>
<dbReference type="SUPFAM" id="SSF49384">
    <property type="entry name" value="Carbohydrate-binding domain"/>
    <property type="match status" value="1"/>
</dbReference>
<dbReference type="InterPro" id="IPR036116">
    <property type="entry name" value="FN3_sf"/>
</dbReference>
<dbReference type="GO" id="GO:0005975">
    <property type="term" value="P:carbohydrate metabolic process"/>
    <property type="evidence" value="ECO:0007669"/>
    <property type="project" value="InterPro"/>
</dbReference>
<evidence type="ECO:0000313" key="2">
    <source>
        <dbReference type="EMBL" id="KAG2861867.1"/>
    </source>
</evidence>
<feature type="non-terminal residue" evidence="2">
    <location>
        <position position="193"/>
    </location>
</feature>
<dbReference type="PROSITE" id="PS51172">
    <property type="entry name" value="CBM3"/>
    <property type="match status" value="1"/>
</dbReference>
<dbReference type="SMART" id="SM01067">
    <property type="entry name" value="CBM_3"/>
    <property type="match status" value="1"/>
</dbReference>